<evidence type="ECO:0000313" key="3">
    <source>
        <dbReference type="Proteomes" id="UP000789375"/>
    </source>
</evidence>
<organism evidence="2 3">
    <name type="scientific">Funneliformis mosseae</name>
    <name type="common">Endomycorrhizal fungus</name>
    <name type="synonym">Glomus mosseae</name>
    <dbReference type="NCBI Taxonomy" id="27381"/>
    <lineage>
        <taxon>Eukaryota</taxon>
        <taxon>Fungi</taxon>
        <taxon>Fungi incertae sedis</taxon>
        <taxon>Mucoromycota</taxon>
        <taxon>Glomeromycotina</taxon>
        <taxon>Glomeromycetes</taxon>
        <taxon>Glomerales</taxon>
        <taxon>Glomeraceae</taxon>
        <taxon>Funneliformis</taxon>
    </lineage>
</organism>
<evidence type="ECO:0000313" key="2">
    <source>
        <dbReference type="EMBL" id="CAG8752960.1"/>
    </source>
</evidence>
<evidence type="ECO:0000256" key="1">
    <source>
        <dbReference type="SAM" id="MobiDB-lite"/>
    </source>
</evidence>
<protein>
    <submittedName>
        <fullName evidence="2">2538_t:CDS:1</fullName>
    </submittedName>
</protein>
<dbReference type="Proteomes" id="UP000789375">
    <property type="component" value="Unassembled WGS sequence"/>
</dbReference>
<comment type="caution">
    <text evidence="2">The sequence shown here is derived from an EMBL/GenBank/DDBJ whole genome shotgun (WGS) entry which is preliminary data.</text>
</comment>
<dbReference type="AlphaFoldDB" id="A0A9N9IV66"/>
<keyword evidence="3" id="KW-1185">Reference proteome</keyword>
<sequence length="41" mass="4843">TIDSLQNDNEVYICYFNQNNHESDEENDQLDPDLKEKVKGK</sequence>
<dbReference type="EMBL" id="CAJVPP010026067">
    <property type="protein sequence ID" value="CAG8752960.1"/>
    <property type="molecule type" value="Genomic_DNA"/>
</dbReference>
<proteinExistence type="predicted"/>
<gene>
    <name evidence="2" type="ORF">FMOSSE_LOCUS16749</name>
</gene>
<feature type="region of interest" description="Disordered" evidence="1">
    <location>
        <begin position="19"/>
        <end position="41"/>
    </location>
</feature>
<reference evidence="2" key="1">
    <citation type="submission" date="2021-06" db="EMBL/GenBank/DDBJ databases">
        <authorList>
            <person name="Kallberg Y."/>
            <person name="Tangrot J."/>
            <person name="Rosling A."/>
        </authorList>
    </citation>
    <scope>NUCLEOTIDE SEQUENCE</scope>
    <source>
        <strain evidence="2">87-6 pot B 2015</strain>
    </source>
</reference>
<feature type="non-terminal residue" evidence="2">
    <location>
        <position position="1"/>
    </location>
</feature>
<accession>A0A9N9IV66</accession>
<name>A0A9N9IV66_FUNMO</name>
<feature type="non-terminal residue" evidence="2">
    <location>
        <position position="41"/>
    </location>
</feature>
<feature type="compositionally biased region" description="Basic and acidic residues" evidence="1">
    <location>
        <begin position="32"/>
        <end position="41"/>
    </location>
</feature>